<dbReference type="KEGG" id="eaj:Q3M24_23060"/>
<dbReference type="EMBL" id="CP159373">
    <property type="protein sequence ID" value="XCN73113.1"/>
    <property type="molecule type" value="Genomic_DNA"/>
</dbReference>
<evidence type="ECO:0000313" key="1">
    <source>
        <dbReference type="EMBL" id="XCN73113.1"/>
    </source>
</evidence>
<proteinExistence type="predicted"/>
<gene>
    <name evidence="1" type="ORF">Q3M24_23060</name>
</gene>
<dbReference type="GO" id="GO:0005198">
    <property type="term" value="F:structural molecule activity"/>
    <property type="evidence" value="ECO:0007669"/>
    <property type="project" value="InterPro"/>
</dbReference>
<sequence>MTDNKEYPPVAFYFSVYINGIGRDAGDNSFQEVSGLNTELETEDIEEGGENRFVHHLPKKIKHPKLVLKRGIAEKKSPLVSWCTEVLESDFNTSFSTKEIRVYLLGRNAGKEALRGWSVDNAFPVSWEIEPFNSTKNEVAIEKIELIYNTLKRTV</sequence>
<organism evidence="1">
    <name type="scientific">Candidatus Electrothrix aestuarii</name>
    <dbReference type="NCBI Taxonomy" id="3062594"/>
    <lineage>
        <taxon>Bacteria</taxon>
        <taxon>Pseudomonadati</taxon>
        <taxon>Thermodesulfobacteriota</taxon>
        <taxon>Desulfobulbia</taxon>
        <taxon>Desulfobulbales</taxon>
        <taxon>Desulfobulbaceae</taxon>
        <taxon>Candidatus Electrothrix</taxon>
    </lineage>
</organism>
<name>A0AAU8LW82_9BACT</name>
<dbReference type="PANTHER" id="PTHR38009">
    <property type="entry name" value="CONSERVED HYPOTHETICAL PHAGE TAIL PROTEIN"/>
    <property type="match status" value="1"/>
</dbReference>
<accession>A0AAU8LW82</accession>
<protein>
    <submittedName>
        <fullName evidence="1">Phage tail protein</fullName>
    </submittedName>
</protein>
<dbReference type="InterPro" id="IPR010667">
    <property type="entry name" value="Phage_T4_Gp19"/>
</dbReference>
<dbReference type="PANTHER" id="PTHR38009:SF1">
    <property type="entry name" value="CONSERVED HYPOTHETICAL PHAGE TAIL PROTEIN"/>
    <property type="match status" value="1"/>
</dbReference>
<dbReference type="NCBIfam" id="TIGR02241">
    <property type="entry name" value="conserved hypothetical phage tail region protein"/>
    <property type="match status" value="1"/>
</dbReference>
<dbReference type="InterPro" id="IPR011747">
    <property type="entry name" value="CHP02241"/>
</dbReference>
<reference evidence="1" key="1">
    <citation type="journal article" date="2024" name="Syst. Appl. Microbiol.">
        <title>First single-strain enrichments of Electrothrix cable bacteria, description of E. aestuarii sp. nov. and E. rattekaaiensis sp. nov., and proposal of a cable bacteria taxonomy following the rules of the SeqCode.</title>
        <authorList>
            <person name="Plum-Jensen L.E."/>
            <person name="Schramm A."/>
            <person name="Marshall I.P.G."/>
        </authorList>
    </citation>
    <scope>NUCLEOTIDE SEQUENCE</scope>
    <source>
        <strain evidence="1">Rat1</strain>
    </source>
</reference>
<reference evidence="1" key="2">
    <citation type="submission" date="2024-06" db="EMBL/GenBank/DDBJ databases">
        <authorList>
            <person name="Plum-Jensen L.E."/>
            <person name="Schramm A."/>
            <person name="Marshall I.P.G."/>
        </authorList>
    </citation>
    <scope>NUCLEOTIDE SEQUENCE</scope>
    <source>
        <strain evidence="1">Rat1</strain>
    </source>
</reference>
<dbReference type="Pfam" id="PF06841">
    <property type="entry name" value="Phage_T4_gp19"/>
    <property type="match status" value="1"/>
</dbReference>
<dbReference type="AlphaFoldDB" id="A0AAU8LW82"/>